<feature type="chain" id="PRO_5019220001" evidence="2">
    <location>
        <begin position="19"/>
        <end position="116"/>
    </location>
</feature>
<accession>A0A448XCB9</accession>
<dbReference type="Proteomes" id="UP000784294">
    <property type="component" value="Unassembled WGS sequence"/>
</dbReference>
<feature type="compositionally biased region" description="Polar residues" evidence="1">
    <location>
        <begin position="107"/>
        <end position="116"/>
    </location>
</feature>
<dbReference type="EMBL" id="CAAALY010245692">
    <property type="protein sequence ID" value="VEL33382.1"/>
    <property type="molecule type" value="Genomic_DNA"/>
</dbReference>
<protein>
    <submittedName>
        <fullName evidence="3">Uncharacterized protein</fullName>
    </submittedName>
</protein>
<evidence type="ECO:0000313" key="4">
    <source>
        <dbReference type="Proteomes" id="UP000784294"/>
    </source>
</evidence>
<dbReference type="AlphaFoldDB" id="A0A448XCB9"/>
<reference evidence="3" key="1">
    <citation type="submission" date="2018-11" db="EMBL/GenBank/DDBJ databases">
        <authorList>
            <consortium name="Pathogen Informatics"/>
        </authorList>
    </citation>
    <scope>NUCLEOTIDE SEQUENCE</scope>
</reference>
<feature type="signal peptide" evidence="2">
    <location>
        <begin position="1"/>
        <end position="18"/>
    </location>
</feature>
<feature type="region of interest" description="Disordered" evidence="1">
    <location>
        <begin position="93"/>
        <end position="116"/>
    </location>
</feature>
<gene>
    <name evidence="3" type="ORF">PXEA_LOCUS26822</name>
</gene>
<keyword evidence="4" id="KW-1185">Reference proteome</keyword>
<comment type="caution">
    <text evidence="3">The sequence shown here is derived from an EMBL/GenBank/DDBJ whole genome shotgun (WGS) entry which is preliminary data.</text>
</comment>
<evidence type="ECO:0000256" key="1">
    <source>
        <dbReference type="SAM" id="MobiDB-lite"/>
    </source>
</evidence>
<keyword evidence="2" id="KW-0732">Signal</keyword>
<evidence type="ECO:0000256" key="2">
    <source>
        <dbReference type="SAM" id="SignalP"/>
    </source>
</evidence>
<evidence type="ECO:0000313" key="3">
    <source>
        <dbReference type="EMBL" id="VEL33382.1"/>
    </source>
</evidence>
<sequence length="116" mass="12254">MHSTIIALLLLGRPSSLGFEPHYPQAASLVSHDDQGRPIPCPNASSCALKQSIFARLAADSATRTRAAVDTVPVFSAEHALFGQIAVSRPGGPEMPEADVFGRRMNPFNTPEGSGI</sequence>
<name>A0A448XCB9_9PLAT</name>
<organism evidence="3 4">
    <name type="scientific">Protopolystoma xenopodis</name>
    <dbReference type="NCBI Taxonomy" id="117903"/>
    <lineage>
        <taxon>Eukaryota</taxon>
        <taxon>Metazoa</taxon>
        <taxon>Spiralia</taxon>
        <taxon>Lophotrochozoa</taxon>
        <taxon>Platyhelminthes</taxon>
        <taxon>Monogenea</taxon>
        <taxon>Polyopisthocotylea</taxon>
        <taxon>Polystomatidea</taxon>
        <taxon>Polystomatidae</taxon>
        <taxon>Protopolystoma</taxon>
    </lineage>
</organism>
<proteinExistence type="predicted"/>